<dbReference type="GO" id="GO:0016787">
    <property type="term" value="F:hydrolase activity"/>
    <property type="evidence" value="ECO:0007669"/>
    <property type="project" value="UniProtKB-KW"/>
</dbReference>
<evidence type="ECO:0000256" key="3">
    <source>
        <dbReference type="ARBA" id="ARBA00022801"/>
    </source>
</evidence>
<keyword evidence="3 6" id="KW-0378">Hydrolase</keyword>
<gene>
    <name evidence="6" type="ORF">EAH76_03185</name>
</gene>
<dbReference type="Gene3D" id="3.60.15.10">
    <property type="entry name" value="Ribonuclease Z/Hydroxyacylglutathione hydrolase-like"/>
    <property type="match status" value="1"/>
</dbReference>
<feature type="domain" description="Metallo-beta-lactamase" evidence="5">
    <location>
        <begin position="63"/>
        <end position="266"/>
    </location>
</feature>
<evidence type="ECO:0000313" key="6">
    <source>
        <dbReference type="EMBL" id="TPG56551.1"/>
    </source>
</evidence>
<accession>A0A502G4S2</accession>
<dbReference type="CDD" id="cd07720">
    <property type="entry name" value="OPHC2-like_MBL-fold"/>
    <property type="match status" value="1"/>
</dbReference>
<protein>
    <submittedName>
        <fullName evidence="6">MBL fold metallo-hydrolase</fullName>
    </submittedName>
</protein>
<reference evidence="6 7" key="1">
    <citation type="journal article" date="2019" name="Environ. Microbiol.">
        <title>Species interactions and distinct microbial communities in high Arctic permafrost affected cryosols are associated with the CH4 and CO2 gas fluxes.</title>
        <authorList>
            <person name="Altshuler I."/>
            <person name="Hamel J."/>
            <person name="Turney S."/>
            <person name="Magnuson E."/>
            <person name="Levesque R."/>
            <person name="Greer C."/>
            <person name="Whyte L.G."/>
        </authorList>
    </citation>
    <scope>NUCLEOTIDE SEQUENCE [LARGE SCALE GENOMIC DNA]</scope>
    <source>
        <strain evidence="6 7">E6.1</strain>
    </source>
</reference>
<evidence type="ECO:0000259" key="5">
    <source>
        <dbReference type="SMART" id="SM00849"/>
    </source>
</evidence>
<comment type="similarity">
    <text evidence="1">Belongs to the metallo-beta-lactamase superfamily.</text>
</comment>
<dbReference type="GO" id="GO:0046872">
    <property type="term" value="F:metal ion binding"/>
    <property type="evidence" value="ECO:0007669"/>
    <property type="project" value="UniProtKB-KW"/>
</dbReference>
<dbReference type="InterPro" id="IPR051013">
    <property type="entry name" value="MBL_superfamily_lactonases"/>
</dbReference>
<dbReference type="InterPro" id="IPR036866">
    <property type="entry name" value="RibonucZ/Hydroxyglut_hydro"/>
</dbReference>
<keyword evidence="7" id="KW-1185">Reference proteome</keyword>
<dbReference type="RefSeq" id="WP_140848010.1">
    <property type="nucleotide sequence ID" value="NZ_RCZC01000001.1"/>
</dbReference>
<keyword evidence="4" id="KW-0862">Zinc</keyword>
<organism evidence="6 7">
    <name type="scientific">Sphingomonas glacialis</name>
    <dbReference type="NCBI Taxonomy" id="658225"/>
    <lineage>
        <taxon>Bacteria</taxon>
        <taxon>Pseudomonadati</taxon>
        <taxon>Pseudomonadota</taxon>
        <taxon>Alphaproteobacteria</taxon>
        <taxon>Sphingomonadales</taxon>
        <taxon>Sphingomonadaceae</taxon>
        <taxon>Sphingomonas</taxon>
    </lineage>
</organism>
<dbReference type="Pfam" id="PF00753">
    <property type="entry name" value="Lactamase_B"/>
    <property type="match status" value="1"/>
</dbReference>
<proteinExistence type="inferred from homology"/>
<evidence type="ECO:0000256" key="2">
    <source>
        <dbReference type="ARBA" id="ARBA00022723"/>
    </source>
</evidence>
<dbReference type="PANTHER" id="PTHR42978:SF6">
    <property type="entry name" value="QUORUM-QUENCHING LACTONASE YTNP-RELATED"/>
    <property type="match status" value="1"/>
</dbReference>
<evidence type="ECO:0000313" key="7">
    <source>
        <dbReference type="Proteomes" id="UP000319931"/>
    </source>
</evidence>
<evidence type="ECO:0000256" key="1">
    <source>
        <dbReference type="ARBA" id="ARBA00007749"/>
    </source>
</evidence>
<dbReference type="SMART" id="SM00849">
    <property type="entry name" value="Lactamase_B"/>
    <property type="match status" value="1"/>
</dbReference>
<name>A0A502G4S2_9SPHN</name>
<dbReference type="InterPro" id="IPR001279">
    <property type="entry name" value="Metallo-B-lactamas"/>
</dbReference>
<dbReference type="Proteomes" id="UP000319931">
    <property type="component" value="Unassembled WGS sequence"/>
</dbReference>
<evidence type="ECO:0000256" key="4">
    <source>
        <dbReference type="ARBA" id="ARBA00022833"/>
    </source>
</evidence>
<dbReference type="EMBL" id="RCZC01000001">
    <property type="protein sequence ID" value="TPG56551.1"/>
    <property type="molecule type" value="Genomic_DNA"/>
</dbReference>
<dbReference type="SUPFAM" id="SSF56281">
    <property type="entry name" value="Metallo-hydrolase/oxidoreductase"/>
    <property type="match status" value="1"/>
</dbReference>
<dbReference type="OrthoDB" id="9773738at2"/>
<dbReference type="PANTHER" id="PTHR42978">
    <property type="entry name" value="QUORUM-QUENCHING LACTONASE YTNP-RELATED-RELATED"/>
    <property type="match status" value="1"/>
</dbReference>
<dbReference type="AlphaFoldDB" id="A0A502G4S2"/>
<keyword evidence="2" id="KW-0479">Metal-binding</keyword>
<comment type="caution">
    <text evidence="6">The sequence shown here is derived from an EMBL/GenBank/DDBJ whole genome shotgun (WGS) entry which is preliminary data.</text>
</comment>
<sequence length="288" mass="31328">MTTPRSMANADVYRFRQGDFDVTVLSDGFISVPTDIVLAGAPTEDRSAVASRLDGADGVVFSKCNIPVIRKGRELILVDIGAGDKYQPSDGKLPLNLLAADVSAEAVTKIVFTHAHPDHIWATLLADGALRFPNATYYIGSAEWDFWMDPDFRTKMPSELHGFADGAQRDLTAISDRVVMLQPGDEVVTGLSAIDTAGHTPGHLSFELAGGDGLIITADAATNEIVSFEHPEWVFGYDTLPELAIRSRETLLDRAAKDRTKLLGYHWTYPGVGFAERRGDAFVYVPDS</sequence>